<reference evidence="2" key="1">
    <citation type="journal article" date="2019" name="Int. J. Syst. Evol. Microbiol.">
        <title>The Global Catalogue of Microorganisms (GCM) 10K type strain sequencing project: providing services to taxonomists for standard genome sequencing and annotation.</title>
        <authorList>
            <consortium name="The Broad Institute Genomics Platform"/>
            <consortium name="The Broad Institute Genome Sequencing Center for Infectious Disease"/>
            <person name="Wu L."/>
            <person name="Ma J."/>
        </authorList>
    </citation>
    <scope>NUCLEOTIDE SEQUENCE [LARGE SCALE GENOMIC DNA]</scope>
    <source>
        <strain evidence="2">CGMCC 4.1437</strain>
    </source>
</reference>
<accession>A0ABW0WZK8</accession>
<keyword evidence="2" id="KW-1185">Reference proteome</keyword>
<dbReference type="InterPro" id="IPR006311">
    <property type="entry name" value="TAT_signal"/>
</dbReference>
<protein>
    <submittedName>
        <fullName evidence="1">M20 family metallopeptidase</fullName>
    </submittedName>
</protein>
<evidence type="ECO:0000313" key="1">
    <source>
        <dbReference type="EMBL" id="MFC5662369.1"/>
    </source>
</evidence>
<dbReference type="InterPro" id="IPR002933">
    <property type="entry name" value="Peptidase_M20"/>
</dbReference>
<dbReference type="PANTHER" id="PTHR11014:SF63">
    <property type="entry name" value="METALLOPEPTIDASE, PUTATIVE (AFU_ORTHOLOGUE AFUA_6G09600)-RELATED"/>
    <property type="match status" value="1"/>
</dbReference>
<dbReference type="SUPFAM" id="SSF53187">
    <property type="entry name" value="Zn-dependent exopeptidases"/>
    <property type="match status" value="1"/>
</dbReference>
<comment type="caution">
    <text evidence="1">The sequence shown here is derived from an EMBL/GenBank/DDBJ whole genome shotgun (WGS) entry which is preliminary data.</text>
</comment>
<dbReference type="EMBL" id="JBHSOF010000004">
    <property type="protein sequence ID" value="MFC5662369.1"/>
    <property type="molecule type" value="Genomic_DNA"/>
</dbReference>
<dbReference type="PANTHER" id="PTHR11014">
    <property type="entry name" value="PEPTIDASE M20 FAMILY MEMBER"/>
    <property type="match status" value="1"/>
</dbReference>
<proteinExistence type="predicted"/>
<sequence length="447" mass="46461">MANGDVARVGRRAVLGGAAVAGAGAVLGVGAGTAGAESVGRRNPVDQAAVDAVVGRLEGELVALRRALYEKPQTTGAETYAAGEVARRLRAAGLEVTAGIGATTLPDGTPVPGTGVVAVLRGARPGRTVAYRADMDAVPGDGIMPQKKGRPAAHACGHDIHTAVGVGVALTLARLRHRLSGTVVFFFQAGEELLVGARAMIAQGWLERTGVEEIHALHTGPYPVGQFAVTPGSGLPGQDWVNIAIGGPDAAAAAARLVGGIAALGTVPLPRVPAELEAMVRDVQTPDGPLARFLVTGARVAPAPDAEGRAVVEAKFRCWPPERDAEVREEFRRLAQTYPGAVVTYPRDPFPALLCPEDAANALARRLRCEFGAGAVTVNHTAFPFNGEDFALFLERVPGTYSFLGVRTPGAGIETSYPHYETFTPDERAIGIGVRAMAGWLADRAHR</sequence>
<dbReference type="Gene3D" id="3.40.630.10">
    <property type="entry name" value="Zn peptidases"/>
    <property type="match status" value="2"/>
</dbReference>
<organism evidence="1 2">
    <name type="scientific">Kitasatospora misakiensis</name>
    <dbReference type="NCBI Taxonomy" id="67330"/>
    <lineage>
        <taxon>Bacteria</taxon>
        <taxon>Bacillati</taxon>
        <taxon>Actinomycetota</taxon>
        <taxon>Actinomycetes</taxon>
        <taxon>Kitasatosporales</taxon>
        <taxon>Streptomycetaceae</taxon>
        <taxon>Kitasatospora</taxon>
    </lineage>
</organism>
<dbReference type="Proteomes" id="UP001595975">
    <property type="component" value="Unassembled WGS sequence"/>
</dbReference>
<dbReference type="InterPro" id="IPR017439">
    <property type="entry name" value="Amidohydrolase"/>
</dbReference>
<dbReference type="RefSeq" id="WP_380223981.1">
    <property type="nucleotide sequence ID" value="NZ_JBHSOF010000004.1"/>
</dbReference>
<gene>
    <name evidence="1" type="ORF">ACFP3U_05165</name>
</gene>
<name>A0ABW0WZK8_9ACTN</name>
<dbReference type="Pfam" id="PF01546">
    <property type="entry name" value="Peptidase_M20"/>
    <property type="match status" value="1"/>
</dbReference>
<dbReference type="PROSITE" id="PS51318">
    <property type="entry name" value="TAT"/>
    <property type="match status" value="1"/>
</dbReference>
<evidence type="ECO:0000313" key="2">
    <source>
        <dbReference type="Proteomes" id="UP001595975"/>
    </source>
</evidence>